<sequence>MGCCGVLKSWGMDSQILAATMDLLSKMLVFDPTKRQQSMAQVLNDSALLGFYSTTMSMMDRAIKLPASITASTMNLFIYFVIATVGTETINGHSVQMISAGVSTASVLPGVAPVIPAIQPMAEIPVGIFTLPAVSEAMRIAVVVFQLESERHLIL</sequence>
<organism evidence="1 2">
    <name type="scientific">Peronosclerospora sorghi</name>
    <dbReference type="NCBI Taxonomy" id="230839"/>
    <lineage>
        <taxon>Eukaryota</taxon>
        <taxon>Sar</taxon>
        <taxon>Stramenopiles</taxon>
        <taxon>Oomycota</taxon>
        <taxon>Peronosporomycetes</taxon>
        <taxon>Peronosporales</taxon>
        <taxon>Peronosporaceae</taxon>
        <taxon>Peronosclerospora</taxon>
    </lineage>
</organism>
<gene>
    <name evidence="1" type="ORF">PsorP6_000495</name>
</gene>
<protein>
    <submittedName>
        <fullName evidence="1">Uncharacterized protein</fullName>
    </submittedName>
</protein>
<dbReference type="EMBL" id="CM047580">
    <property type="protein sequence ID" value="KAI9920818.1"/>
    <property type="molecule type" value="Genomic_DNA"/>
</dbReference>
<name>A0ACC0WRW3_9STRA</name>
<comment type="caution">
    <text evidence="1">The sequence shown here is derived from an EMBL/GenBank/DDBJ whole genome shotgun (WGS) entry which is preliminary data.</text>
</comment>
<accession>A0ACC0WRW3</accession>
<reference evidence="1 2" key="1">
    <citation type="journal article" date="2022" name="bioRxiv">
        <title>The genome of the oomycete Peronosclerospora sorghi, a cosmopolitan pathogen of maize and sorghum, is inflated with dispersed pseudogenes.</title>
        <authorList>
            <person name="Fletcher K."/>
            <person name="Martin F."/>
            <person name="Isakeit T."/>
            <person name="Cavanaugh K."/>
            <person name="Magill C."/>
            <person name="Michelmore R."/>
        </authorList>
    </citation>
    <scope>NUCLEOTIDE SEQUENCE [LARGE SCALE GENOMIC DNA]</scope>
    <source>
        <strain evidence="1">P6</strain>
    </source>
</reference>
<proteinExistence type="predicted"/>
<dbReference type="Proteomes" id="UP001163321">
    <property type="component" value="Chromosome 1"/>
</dbReference>
<evidence type="ECO:0000313" key="1">
    <source>
        <dbReference type="EMBL" id="KAI9920818.1"/>
    </source>
</evidence>
<keyword evidence="2" id="KW-1185">Reference proteome</keyword>
<evidence type="ECO:0000313" key="2">
    <source>
        <dbReference type="Proteomes" id="UP001163321"/>
    </source>
</evidence>